<feature type="compositionally biased region" description="Acidic residues" evidence="1">
    <location>
        <begin position="199"/>
        <end position="267"/>
    </location>
</feature>
<feature type="region of interest" description="Disordered" evidence="1">
    <location>
        <begin position="140"/>
        <end position="168"/>
    </location>
</feature>
<evidence type="ECO:0000313" key="3">
    <source>
        <dbReference type="Proteomes" id="UP000326268"/>
    </source>
</evidence>
<proteinExistence type="predicted"/>
<dbReference type="GO" id="GO:0031145">
    <property type="term" value="P:anaphase-promoting complex-dependent catabolic process"/>
    <property type="evidence" value="ECO:0007669"/>
    <property type="project" value="InterPro"/>
</dbReference>
<dbReference type="InterPro" id="IPR008402">
    <property type="entry name" value="APC_su15/mnd2"/>
</dbReference>
<feature type="region of interest" description="Disordered" evidence="1">
    <location>
        <begin position="36"/>
        <end position="56"/>
    </location>
</feature>
<feature type="compositionally biased region" description="Basic and acidic residues" evidence="1">
    <location>
        <begin position="364"/>
        <end position="374"/>
    </location>
</feature>
<dbReference type="GO" id="GO:0005680">
    <property type="term" value="C:anaphase-promoting complex"/>
    <property type="evidence" value="ECO:0007669"/>
    <property type="project" value="InterPro"/>
</dbReference>
<feature type="region of interest" description="Disordered" evidence="1">
    <location>
        <begin position="199"/>
        <end position="285"/>
    </location>
</feature>
<keyword evidence="3" id="KW-1185">Reference proteome</keyword>
<sequence length="374" mass="41393">MSLIKVRLSMMLSLPLITPRDSHELWFGFPQPYRASSQHQTNGETQGSLRRNGNNTMNVRPFVTSATTGNALSSLVVEERALRARKNNIASFGYSWIKPAGCTKTMLGMKEEEAEREEALAAAAAEMAAVTTVAEAEAGAAGINGLDPQHDGQDDTGMERDLDDDIPDADAEGLVEEGEEGLEEDDVVDEEGYMERDLDDDIPEAFPDDDDDDHQIEDDFDNQPDLDDDIPSAGDMDEIDDMSEEDMGRDLDDDIPEAAENQSDQEDEWQHTDTDAELDDEDEASFSHDLFTENLRASTASIHGLPPAPARVQETEAQRRFLQRWSGGGDVFDTSGMMIDEDDLHASVTSQGSRRSLFSRFPRRRAEGPRDSID</sequence>
<evidence type="ECO:0000313" key="2">
    <source>
        <dbReference type="EMBL" id="KAE8365500.1"/>
    </source>
</evidence>
<dbReference type="AlphaFoldDB" id="A0A5N7AA69"/>
<dbReference type="Proteomes" id="UP000326268">
    <property type="component" value="Unassembled WGS sequence"/>
</dbReference>
<protein>
    <submittedName>
        <fullName evidence="2">Apc15p protein-domain-containing protein</fullName>
    </submittedName>
</protein>
<feature type="region of interest" description="Disordered" evidence="1">
    <location>
        <begin position="343"/>
        <end position="374"/>
    </location>
</feature>
<reference evidence="2 3" key="1">
    <citation type="submission" date="2019-04" db="EMBL/GenBank/DDBJ databases">
        <title>Friends and foes A comparative genomics studyof 23 Aspergillus species from section Flavi.</title>
        <authorList>
            <consortium name="DOE Joint Genome Institute"/>
            <person name="Kjaerbolling I."/>
            <person name="Vesth T."/>
            <person name="Frisvad J.C."/>
            <person name="Nybo J.L."/>
            <person name="Theobald S."/>
            <person name="Kildgaard S."/>
            <person name="Isbrandt T."/>
            <person name="Kuo A."/>
            <person name="Sato A."/>
            <person name="Lyhne E.K."/>
            <person name="Kogle M.E."/>
            <person name="Wiebenga A."/>
            <person name="Kun R.S."/>
            <person name="Lubbers R.J."/>
            <person name="Makela M.R."/>
            <person name="Barry K."/>
            <person name="Chovatia M."/>
            <person name="Clum A."/>
            <person name="Daum C."/>
            <person name="Haridas S."/>
            <person name="He G."/>
            <person name="LaButti K."/>
            <person name="Lipzen A."/>
            <person name="Mondo S."/>
            <person name="Riley R."/>
            <person name="Salamov A."/>
            <person name="Simmons B.A."/>
            <person name="Magnuson J.K."/>
            <person name="Henrissat B."/>
            <person name="Mortensen U.H."/>
            <person name="Larsen T.O."/>
            <person name="Devries R.P."/>
            <person name="Grigoriev I.V."/>
            <person name="Machida M."/>
            <person name="Baker S.E."/>
            <person name="Andersen M.R."/>
        </authorList>
    </citation>
    <scope>NUCLEOTIDE SEQUENCE [LARGE SCALE GENOMIC DNA]</scope>
    <source>
        <strain evidence="2 3">CBS 763.97</strain>
    </source>
</reference>
<dbReference type="EMBL" id="ML737630">
    <property type="protein sequence ID" value="KAE8365500.1"/>
    <property type="molecule type" value="Genomic_DNA"/>
</dbReference>
<dbReference type="GeneID" id="43651081"/>
<organism evidence="2 3">
    <name type="scientific">Aspergillus caelatus</name>
    <dbReference type="NCBI Taxonomy" id="61420"/>
    <lineage>
        <taxon>Eukaryota</taxon>
        <taxon>Fungi</taxon>
        <taxon>Dikarya</taxon>
        <taxon>Ascomycota</taxon>
        <taxon>Pezizomycotina</taxon>
        <taxon>Eurotiomycetes</taxon>
        <taxon>Eurotiomycetidae</taxon>
        <taxon>Eurotiales</taxon>
        <taxon>Aspergillaceae</taxon>
        <taxon>Aspergillus</taxon>
        <taxon>Aspergillus subgen. Circumdati</taxon>
    </lineage>
</organism>
<feature type="compositionally biased region" description="Basic and acidic residues" evidence="1">
    <location>
        <begin position="148"/>
        <end position="160"/>
    </location>
</feature>
<gene>
    <name evidence="2" type="ORF">BDV27DRAFT_126852</name>
</gene>
<dbReference type="RefSeq" id="XP_031928581.1">
    <property type="nucleotide sequence ID" value="XM_032066635.1"/>
</dbReference>
<name>A0A5N7AA69_9EURO</name>
<dbReference type="Pfam" id="PF05841">
    <property type="entry name" value="Apc15p"/>
    <property type="match status" value="1"/>
</dbReference>
<evidence type="ECO:0000256" key="1">
    <source>
        <dbReference type="SAM" id="MobiDB-lite"/>
    </source>
</evidence>
<accession>A0A5N7AA69</accession>
<feature type="compositionally biased region" description="Acidic residues" evidence="1">
    <location>
        <begin position="275"/>
        <end position="284"/>
    </location>
</feature>
<dbReference type="OrthoDB" id="5320532at2759"/>